<keyword evidence="1" id="KW-1133">Transmembrane helix</keyword>
<dbReference type="AlphaFoldDB" id="A0A399EBX4"/>
<gene>
    <name evidence="2" type="ORF">Mcate_00271</name>
</gene>
<dbReference type="Proteomes" id="UP000266089">
    <property type="component" value="Unassembled WGS sequence"/>
</dbReference>
<protein>
    <submittedName>
        <fullName evidence="2">Lipopolysaccharide assembly protein A domain protein</fullName>
    </submittedName>
</protein>
<keyword evidence="1" id="KW-0812">Transmembrane</keyword>
<feature type="transmembrane region" description="Helical" evidence="1">
    <location>
        <begin position="41"/>
        <end position="63"/>
    </location>
</feature>
<dbReference type="EMBL" id="QWKX01000004">
    <property type="protein sequence ID" value="RIH79632.1"/>
    <property type="molecule type" value="Genomic_DNA"/>
</dbReference>
<reference evidence="2 3" key="1">
    <citation type="submission" date="2018-08" db="EMBL/GenBank/DDBJ databases">
        <title>Meiothermus cateniformans JCM 15151 genome sequencing project.</title>
        <authorList>
            <person name="Da Costa M.S."/>
            <person name="Albuquerque L."/>
            <person name="Raposo P."/>
            <person name="Froufe H.J.C."/>
            <person name="Barroso C.S."/>
            <person name="Egas C."/>
        </authorList>
    </citation>
    <scope>NUCLEOTIDE SEQUENCE [LARGE SCALE GENOMIC DNA]</scope>
    <source>
        <strain evidence="2 3">JCM 15151</strain>
    </source>
</reference>
<comment type="caution">
    <text evidence="2">The sequence shown here is derived from an EMBL/GenBank/DDBJ whole genome shotgun (WGS) entry which is preliminary data.</text>
</comment>
<evidence type="ECO:0000256" key="1">
    <source>
        <dbReference type="SAM" id="Phobius"/>
    </source>
</evidence>
<accession>A0A399EBX4</accession>
<dbReference type="RefSeq" id="WP_027886380.1">
    <property type="nucleotide sequence ID" value="NZ_JBHSXZ010000035.1"/>
</dbReference>
<keyword evidence="1" id="KW-0472">Membrane</keyword>
<proteinExistence type="predicted"/>
<organism evidence="2 3">
    <name type="scientific">Meiothermus taiwanensis</name>
    <dbReference type="NCBI Taxonomy" id="172827"/>
    <lineage>
        <taxon>Bacteria</taxon>
        <taxon>Thermotogati</taxon>
        <taxon>Deinococcota</taxon>
        <taxon>Deinococci</taxon>
        <taxon>Thermales</taxon>
        <taxon>Thermaceae</taxon>
        <taxon>Meiothermus</taxon>
    </lineage>
</organism>
<name>A0A399EBX4_9DEIN</name>
<evidence type="ECO:0000313" key="2">
    <source>
        <dbReference type="EMBL" id="RIH79632.1"/>
    </source>
</evidence>
<sequence length="103" mass="11235">MKVLSALAFAIVLGVAAVAWVLYALQPGLLIGTPWGLVHLSLLWVGAFGLGLAVMGLYVLTGWMQAQAALRQRNLELRQLRAELEALRKQHPEETPVIPDRPA</sequence>
<evidence type="ECO:0000313" key="3">
    <source>
        <dbReference type="Proteomes" id="UP000266089"/>
    </source>
</evidence>
<dbReference type="OrthoDB" id="27419at2"/>